<dbReference type="PANTHER" id="PTHR10963">
    <property type="entry name" value="GLYCOSYL HYDROLASE-RELATED"/>
    <property type="match status" value="1"/>
</dbReference>
<dbReference type="InterPro" id="IPR013320">
    <property type="entry name" value="ConA-like_dom_sf"/>
</dbReference>
<feature type="domain" description="GH16" evidence="3">
    <location>
        <begin position="48"/>
        <end position="269"/>
    </location>
</feature>
<dbReference type="GO" id="GO:0005975">
    <property type="term" value="P:carbohydrate metabolic process"/>
    <property type="evidence" value="ECO:0007669"/>
    <property type="project" value="InterPro"/>
</dbReference>
<dbReference type="Pfam" id="PF00722">
    <property type="entry name" value="Glyco_hydro_16"/>
    <property type="match status" value="1"/>
</dbReference>
<keyword evidence="4" id="KW-0378">Hydrolase</keyword>
<evidence type="ECO:0000313" key="4">
    <source>
        <dbReference type="EMBL" id="MBG9377369.1"/>
    </source>
</evidence>
<comment type="caution">
    <text evidence="4">The sequence shown here is derived from an EMBL/GenBank/DDBJ whole genome shotgun (WGS) entry which is preliminary data.</text>
</comment>
<evidence type="ECO:0000256" key="1">
    <source>
        <dbReference type="ARBA" id="ARBA00006865"/>
    </source>
</evidence>
<evidence type="ECO:0000313" key="5">
    <source>
        <dbReference type="Proteomes" id="UP000628448"/>
    </source>
</evidence>
<sequence length="269" mass="30163">MKPTIIVHACLLLCISFISSSCNNNAAENTAGTDAAPQMNGYQLVWADEFDGNSIDTTSWNFEKGGHGWGNHEQEYYHAANASVSNGNLVITGKKENIDSSHYTSARMTTKGKQEFLYGKIEARIKIPVAQGFWPAFWMLGSNIDSVGWPVSGEIDIMEHINTDSLLFGTPHWDSAGHVMHGDTLAYTPSEYHVYAIEWDSTAIRWYLDGKQYHELNITNNAGHTEAFHKPFYILLNFALGGDWPGQQIDDTKLPAKMYIDYVRVYKKA</sequence>
<feature type="signal peptide" evidence="2">
    <location>
        <begin position="1"/>
        <end position="26"/>
    </location>
</feature>
<dbReference type="RefSeq" id="WP_196991456.1">
    <property type="nucleotide sequence ID" value="NZ_JADWYR010000002.1"/>
</dbReference>
<dbReference type="Proteomes" id="UP000628448">
    <property type="component" value="Unassembled WGS sequence"/>
</dbReference>
<dbReference type="InterPro" id="IPR050546">
    <property type="entry name" value="Glycosyl_Hydrlase_16"/>
</dbReference>
<accession>A0A931GY48</accession>
<keyword evidence="2" id="KW-0732">Signal</keyword>
<comment type="similarity">
    <text evidence="1">Belongs to the glycosyl hydrolase 16 family.</text>
</comment>
<dbReference type="PROSITE" id="PS51257">
    <property type="entry name" value="PROKAR_LIPOPROTEIN"/>
    <property type="match status" value="1"/>
</dbReference>
<dbReference type="PANTHER" id="PTHR10963:SF55">
    <property type="entry name" value="GLYCOSIDE HYDROLASE FAMILY 16 PROTEIN"/>
    <property type="match status" value="1"/>
</dbReference>
<dbReference type="SUPFAM" id="SSF49899">
    <property type="entry name" value="Concanavalin A-like lectins/glucanases"/>
    <property type="match status" value="1"/>
</dbReference>
<dbReference type="GO" id="GO:0004553">
    <property type="term" value="F:hydrolase activity, hydrolyzing O-glycosyl compounds"/>
    <property type="evidence" value="ECO:0007669"/>
    <property type="project" value="InterPro"/>
</dbReference>
<evidence type="ECO:0000259" key="3">
    <source>
        <dbReference type="PROSITE" id="PS51762"/>
    </source>
</evidence>
<reference evidence="4" key="1">
    <citation type="submission" date="2020-11" db="EMBL/GenBank/DDBJ databases">
        <title>Bacterial whole genome sequence for Panacibacter sp. DH6.</title>
        <authorList>
            <person name="Le V."/>
            <person name="Ko S."/>
            <person name="Ahn C.-Y."/>
            <person name="Oh H.-M."/>
        </authorList>
    </citation>
    <scope>NUCLEOTIDE SEQUENCE</scope>
    <source>
        <strain evidence="4">DH6</strain>
    </source>
</reference>
<dbReference type="InterPro" id="IPR000757">
    <property type="entry name" value="Beta-glucanase-like"/>
</dbReference>
<dbReference type="Gene3D" id="2.60.120.200">
    <property type="match status" value="1"/>
</dbReference>
<keyword evidence="5" id="KW-1185">Reference proteome</keyword>
<dbReference type="EMBL" id="JADWYR010000002">
    <property type="protein sequence ID" value="MBG9377369.1"/>
    <property type="molecule type" value="Genomic_DNA"/>
</dbReference>
<evidence type="ECO:0000256" key="2">
    <source>
        <dbReference type="SAM" id="SignalP"/>
    </source>
</evidence>
<feature type="chain" id="PRO_5038024879" evidence="2">
    <location>
        <begin position="27"/>
        <end position="269"/>
    </location>
</feature>
<gene>
    <name evidence="4" type="ORF">I5907_14090</name>
</gene>
<name>A0A931GY48_9BACT</name>
<dbReference type="AlphaFoldDB" id="A0A931GY48"/>
<proteinExistence type="inferred from homology"/>
<protein>
    <submittedName>
        <fullName evidence="4">Glycoside hydrolase family 16 protein</fullName>
    </submittedName>
</protein>
<dbReference type="PROSITE" id="PS51762">
    <property type="entry name" value="GH16_2"/>
    <property type="match status" value="1"/>
</dbReference>
<organism evidence="4 5">
    <name type="scientific">Panacibacter microcysteis</name>
    <dbReference type="NCBI Taxonomy" id="2793269"/>
    <lineage>
        <taxon>Bacteria</taxon>
        <taxon>Pseudomonadati</taxon>
        <taxon>Bacteroidota</taxon>
        <taxon>Chitinophagia</taxon>
        <taxon>Chitinophagales</taxon>
        <taxon>Chitinophagaceae</taxon>
        <taxon>Panacibacter</taxon>
    </lineage>
</organism>
<dbReference type="CDD" id="cd08023">
    <property type="entry name" value="GH16_laminarinase_like"/>
    <property type="match status" value="1"/>
</dbReference>